<name>A0ABC8TGC0_9AQUA</name>
<evidence type="ECO:0000313" key="2">
    <source>
        <dbReference type="EMBL" id="CAK9168499.1"/>
    </source>
</evidence>
<feature type="region of interest" description="Disordered" evidence="1">
    <location>
        <begin position="1"/>
        <end position="28"/>
    </location>
</feature>
<feature type="region of interest" description="Disordered" evidence="1">
    <location>
        <begin position="54"/>
        <end position="227"/>
    </location>
</feature>
<reference evidence="2 3" key="1">
    <citation type="submission" date="2024-02" db="EMBL/GenBank/DDBJ databases">
        <authorList>
            <person name="Vignale AGUSTIN F."/>
            <person name="Sosa J E."/>
            <person name="Modenutti C."/>
        </authorList>
    </citation>
    <scope>NUCLEOTIDE SEQUENCE [LARGE SCALE GENOMIC DNA]</scope>
</reference>
<feature type="compositionally biased region" description="Basic and acidic residues" evidence="1">
    <location>
        <begin position="70"/>
        <end position="92"/>
    </location>
</feature>
<dbReference type="Proteomes" id="UP001642360">
    <property type="component" value="Unassembled WGS sequence"/>
</dbReference>
<proteinExistence type="predicted"/>
<dbReference type="EMBL" id="CAUOFW020005077">
    <property type="protein sequence ID" value="CAK9168499.1"/>
    <property type="molecule type" value="Genomic_DNA"/>
</dbReference>
<feature type="compositionally biased region" description="Low complexity" evidence="1">
    <location>
        <begin position="14"/>
        <end position="23"/>
    </location>
</feature>
<gene>
    <name evidence="2" type="ORF">ILEXP_LOCUS37891</name>
</gene>
<dbReference type="AlphaFoldDB" id="A0ABC8TGC0"/>
<organism evidence="2 3">
    <name type="scientific">Ilex paraguariensis</name>
    <name type="common">yerba mate</name>
    <dbReference type="NCBI Taxonomy" id="185542"/>
    <lineage>
        <taxon>Eukaryota</taxon>
        <taxon>Viridiplantae</taxon>
        <taxon>Streptophyta</taxon>
        <taxon>Embryophyta</taxon>
        <taxon>Tracheophyta</taxon>
        <taxon>Spermatophyta</taxon>
        <taxon>Magnoliopsida</taxon>
        <taxon>eudicotyledons</taxon>
        <taxon>Gunneridae</taxon>
        <taxon>Pentapetalae</taxon>
        <taxon>asterids</taxon>
        <taxon>campanulids</taxon>
        <taxon>Aquifoliales</taxon>
        <taxon>Aquifoliaceae</taxon>
        <taxon>Ilex</taxon>
    </lineage>
</organism>
<sequence length="227" mass="24719">MGACASKPKELKADTAATAPASAPEKEEVTAVSEAAKEVIKVVACEKHKEIVVDDTVDDNGNRRRSLSHLFKESEEGKDSGENDKISLELKQEPSGSVKAIDVSETPAPVVHDAYVKAESEKAIEVAPASGTETSKEKKTEDKLETETQKPKTPEKKTEARPAMEAPKPETLEGKKKEEEKPATEAPKPEKPDETKTEEEKLAAELQKYKTEEDKPATDTQKPETLA</sequence>
<evidence type="ECO:0000256" key="1">
    <source>
        <dbReference type="SAM" id="MobiDB-lite"/>
    </source>
</evidence>
<keyword evidence="3" id="KW-1185">Reference proteome</keyword>
<feature type="compositionally biased region" description="Basic and acidic residues" evidence="1">
    <location>
        <begin position="134"/>
        <end position="217"/>
    </location>
</feature>
<protein>
    <submittedName>
        <fullName evidence="2">Uncharacterized protein</fullName>
    </submittedName>
</protein>
<feature type="compositionally biased region" description="Basic and acidic residues" evidence="1">
    <location>
        <begin position="114"/>
        <end position="124"/>
    </location>
</feature>
<comment type="caution">
    <text evidence="2">The sequence shown here is derived from an EMBL/GenBank/DDBJ whole genome shotgun (WGS) entry which is preliminary data.</text>
</comment>
<accession>A0ABC8TGC0</accession>
<evidence type="ECO:0000313" key="3">
    <source>
        <dbReference type="Proteomes" id="UP001642360"/>
    </source>
</evidence>